<proteinExistence type="predicted"/>
<sequence>ISRMDDIYATLEAEYCPPLDTALLSAILSDHDLTKEREVKQAREVLDPLKESALLEEQLAFDPSGTGAQDHGAELPARPESCPETSENLSRETDLISLSTDLSSLDLDRRSEGGSILGDNDIARELETQDNETKIQLLGQVLDGRVTQSQIAFTLKKCNGGFERAIDELLNHVHFQESSEDGTKILAKGIDAFSEENTGRRGRKGKARKKGLGAVGEPRSGSLPSSPFHASSSTYNAWKDSKNDIEFIATRMGLETATVGPKYHKCGASIPKTIGELLKTKLAEGNEAIEEDPIKAVNAHELHLEFPSLRSDYVAALVSVTYPSTAAAHELAKALTYRPNERGGIEIVPIYERPYSKTLGIDTARAVSKAPGHSGSTNPSADIDVAQRASAYASARSAALAQAFAAHRKAKSDRLMGGAAAYYGQEYRNLTALSTAASAAVADQRAESQSTPNQLDLHGIDVRNAVRIVEQRVEEWWVALGEDRANGRIGASNRHAGYEVVVGRGTHSEGGRSKLGPAVGKALKNAGWKIELHGPVILVKGRSQA</sequence>
<dbReference type="SMART" id="SM00463">
    <property type="entry name" value="SMR"/>
    <property type="match status" value="1"/>
</dbReference>
<reference evidence="3 4" key="1">
    <citation type="journal article" date="2012" name="PLoS Pathog.">
        <title>Diverse lifestyles and strategies of plant pathogenesis encoded in the genomes of eighteen Dothideomycetes fungi.</title>
        <authorList>
            <person name="Ohm R.A."/>
            <person name="Feau N."/>
            <person name="Henrissat B."/>
            <person name="Schoch C.L."/>
            <person name="Horwitz B.A."/>
            <person name="Barry K.W."/>
            <person name="Condon B.J."/>
            <person name="Copeland A.C."/>
            <person name="Dhillon B."/>
            <person name="Glaser F."/>
            <person name="Hesse C.N."/>
            <person name="Kosti I."/>
            <person name="LaButti K."/>
            <person name="Lindquist E.A."/>
            <person name="Lucas S."/>
            <person name="Salamov A.A."/>
            <person name="Bradshaw R.E."/>
            <person name="Ciuffetti L."/>
            <person name="Hamelin R.C."/>
            <person name="Kema G.H.J."/>
            <person name="Lawrence C."/>
            <person name="Scott J.A."/>
            <person name="Spatafora J.W."/>
            <person name="Turgeon B.G."/>
            <person name="de Wit P.J.G.M."/>
            <person name="Zhong S."/>
            <person name="Goodwin S.B."/>
            <person name="Grigoriev I.V."/>
        </authorList>
    </citation>
    <scope>NUCLEOTIDE SEQUENCE [LARGE SCALE GENOMIC DNA]</scope>
    <source>
        <strain evidence="3 4">CIRAD86</strain>
    </source>
</reference>
<dbReference type="VEuPathDB" id="FungiDB:MYCFIDRAFT_25213"/>
<dbReference type="InterPro" id="IPR058864">
    <property type="entry name" value="UBA_10"/>
</dbReference>
<dbReference type="SUPFAM" id="SSF160443">
    <property type="entry name" value="SMR domain-like"/>
    <property type="match status" value="1"/>
</dbReference>
<feature type="region of interest" description="Disordered" evidence="1">
    <location>
        <begin position="196"/>
        <end position="230"/>
    </location>
</feature>
<organism evidence="3 4">
    <name type="scientific">Pseudocercospora fijiensis (strain CIRAD86)</name>
    <name type="common">Black leaf streak disease fungus</name>
    <name type="synonym">Mycosphaerella fijiensis</name>
    <dbReference type="NCBI Taxonomy" id="383855"/>
    <lineage>
        <taxon>Eukaryota</taxon>
        <taxon>Fungi</taxon>
        <taxon>Dikarya</taxon>
        <taxon>Ascomycota</taxon>
        <taxon>Pezizomycotina</taxon>
        <taxon>Dothideomycetes</taxon>
        <taxon>Dothideomycetidae</taxon>
        <taxon>Mycosphaerellales</taxon>
        <taxon>Mycosphaerellaceae</taxon>
        <taxon>Pseudocercospora</taxon>
    </lineage>
</organism>
<dbReference type="GO" id="GO:0004519">
    <property type="term" value="F:endonuclease activity"/>
    <property type="evidence" value="ECO:0007669"/>
    <property type="project" value="TreeGrafter"/>
</dbReference>
<dbReference type="InterPro" id="IPR052772">
    <property type="entry name" value="Endo/PolyKinase_Domain-Protein"/>
</dbReference>
<dbReference type="Pfam" id="PF26286">
    <property type="entry name" value="UBA_10"/>
    <property type="match status" value="1"/>
</dbReference>
<dbReference type="HOGENOM" id="CLU_023589_0_0_1"/>
<feature type="compositionally biased region" description="Basic residues" evidence="1">
    <location>
        <begin position="200"/>
        <end position="211"/>
    </location>
</feature>
<dbReference type="Proteomes" id="UP000016932">
    <property type="component" value="Unassembled WGS sequence"/>
</dbReference>
<feature type="compositionally biased region" description="Low complexity" evidence="1">
    <location>
        <begin position="220"/>
        <end position="230"/>
    </location>
</feature>
<dbReference type="OrthoDB" id="443981at2759"/>
<dbReference type="KEGG" id="pfj:MYCFIDRAFT_25213"/>
<accession>N1QCU3</accession>
<dbReference type="AlphaFoldDB" id="N1QCU3"/>
<evidence type="ECO:0000256" key="1">
    <source>
        <dbReference type="SAM" id="MobiDB-lite"/>
    </source>
</evidence>
<dbReference type="GeneID" id="19338418"/>
<dbReference type="STRING" id="383855.N1QCU3"/>
<gene>
    <name evidence="3" type="ORF">MYCFIDRAFT_25213</name>
</gene>
<dbReference type="PANTHER" id="PTHR46535">
    <property type="entry name" value="NEDD4-BINDING PROTEIN 2"/>
    <property type="match status" value="1"/>
</dbReference>
<evidence type="ECO:0000259" key="2">
    <source>
        <dbReference type="PROSITE" id="PS50828"/>
    </source>
</evidence>
<dbReference type="InterPro" id="IPR036063">
    <property type="entry name" value="Smr_dom_sf"/>
</dbReference>
<protein>
    <recommendedName>
        <fullName evidence="2">Smr domain-containing protein</fullName>
    </recommendedName>
</protein>
<dbReference type="EMBL" id="KB446555">
    <property type="protein sequence ID" value="EME89353.1"/>
    <property type="molecule type" value="Genomic_DNA"/>
</dbReference>
<dbReference type="PROSITE" id="PS50828">
    <property type="entry name" value="SMR"/>
    <property type="match status" value="1"/>
</dbReference>
<dbReference type="RefSeq" id="XP_007919683.1">
    <property type="nucleotide sequence ID" value="XM_007921492.1"/>
</dbReference>
<dbReference type="GO" id="GO:0005634">
    <property type="term" value="C:nucleus"/>
    <property type="evidence" value="ECO:0007669"/>
    <property type="project" value="TreeGrafter"/>
</dbReference>
<name>N1QCU3_PSEFD</name>
<feature type="domain" description="Smr" evidence="2">
    <location>
        <begin position="455"/>
        <end position="542"/>
    </location>
</feature>
<dbReference type="PANTHER" id="PTHR46535:SF1">
    <property type="entry name" value="NEDD4-BINDING PROTEIN 2"/>
    <property type="match status" value="1"/>
</dbReference>
<dbReference type="eggNOG" id="KOG2401">
    <property type="taxonomic scope" value="Eukaryota"/>
</dbReference>
<evidence type="ECO:0000313" key="3">
    <source>
        <dbReference type="EMBL" id="EME89353.1"/>
    </source>
</evidence>
<feature type="non-terminal residue" evidence="3">
    <location>
        <position position="1"/>
    </location>
</feature>
<dbReference type="Gene3D" id="3.30.1370.110">
    <property type="match status" value="1"/>
</dbReference>
<evidence type="ECO:0000313" key="4">
    <source>
        <dbReference type="Proteomes" id="UP000016932"/>
    </source>
</evidence>
<dbReference type="InterPro" id="IPR002625">
    <property type="entry name" value="Smr_dom"/>
</dbReference>
<feature type="region of interest" description="Disordered" evidence="1">
    <location>
        <begin position="62"/>
        <end position="90"/>
    </location>
</feature>
<keyword evidence="4" id="KW-1185">Reference proteome</keyword>